<sequence>MKVDPSGLVSAAQRITAALADLAGGDPVHPPLGADPASVGGAARLSAAGSTLAAALAQQAAGLAATAEQLQTVATGFAATDEANAAKISSLNPLGGTPQVTGWAPPSVPPPPDVRPPLGPPPTLPGEAIAAAVHSGDPNVGEPFITTWARVAAAAEEAAGVVRTIAAHLPATWDSPISTPVVRAHLMRYAAALDTSAARANTLVEQANRHVEQAVQARSDIPTPQTFTAVNNQLRVLGVANAQSGGAYAVRLAELNARKAELDARAAQGYGAYHMATDATTAGDADPADGSAGDAGSDPAGADPDLAGADAPGAAVPPEAAGELAGQLPGMLPSVLGAAGGLVGGALATVGRVPAALMQAGSQAASAATQGLSGLSSPKPHDGSGDPGKGQPVGDVPGEAGEGDTGGADTTPAAGGPTSPLLPVMPSTGGSPTPPTVPPGGPPDPAQPAGAASGVVPMGMPLGGMMPGGRGTGAKDGPTRPKTLVVPPTPHTESVTGKMSPDRIAVSTTSPKPPDPPGDDQAPRGPAPIVRRITTARPRDEE</sequence>
<feature type="compositionally biased region" description="Low complexity" evidence="2">
    <location>
        <begin position="407"/>
        <end position="418"/>
    </location>
</feature>
<feature type="domain" description="PPE" evidence="3">
    <location>
        <begin position="146"/>
        <end position="281"/>
    </location>
</feature>
<dbReference type="RefSeq" id="WP_083134642.1">
    <property type="nucleotide sequence ID" value="NZ_AP022607.1"/>
</dbReference>
<protein>
    <recommendedName>
        <fullName evidence="3">PPE domain-containing protein</fullName>
    </recommendedName>
</protein>
<comment type="similarity">
    <text evidence="1">Belongs to the mycobacterial PPE family.</text>
</comment>
<dbReference type="Proteomes" id="UP000192441">
    <property type="component" value="Unassembled WGS sequence"/>
</dbReference>
<dbReference type="InterPro" id="IPR038332">
    <property type="entry name" value="PPE_sf"/>
</dbReference>
<feature type="region of interest" description="Disordered" evidence="2">
    <location>
        <begin position="281"/>
        <end position="319"/>
    </location>
</feature>
<feature type="region of interest" description="Disordered" evidence="2">
    <location>
        <begin position="368"/>
        <end position="542"/>
    </location>
</feature>
<accession>A0A7I7WBS6</accession>
<dbReference type="OrthoDB" id="4696168at2"/>
<dbReference type="Pfam" id="PF00823">
    <property type="entry name" value="PPE"/>
    <property type="match status" value="1"/>
</dbReference>
<evidence type="ECO:0000256" key="1">
    <source>
        <dbReference type="ARBA" id="ARBA00010652"/>
    </source>
</evidence>
<proteinExistence type="inferred from homology"/>
<gene>
    <name evidence="5" type="ORF">BST20_27910</name>
    <name evidence="4" type="ORF">MBRA_52510</name>
</gene>
<feature type="compositionally biased region" description="Gly residues" evidence="2">
    <location>
        <begin position="461"/>
        <end position="474"/>
    </location>
</feature>
<dbReference type="Gene3D" id="1.20.1260.20">
    <property type="entry name" value="PPE superfamily"/>
    <property type="match status" value="1"/>
</dbReference>
<dbReference type="AlphaFoldDB" id="A0A7I7WBS6"/>
<feature type="compositionally biased region" description="Low complexity" evidence="2">
    <location>
        <begin position="368"/>
        <end position="377"/>
    </location>
</feature>
<evidence type="ECO:0000256" key="2">
    <source>
        <dbReference type="SAM" id="MobiDB-lite"/>
    </source>
</evidence>
<dbReference type="InterPro" id="IPR000030">
    <property type="entry name" value="PPE_dom"/>
</dbReference>
<evidence type="ECO:0000313" key="5">
    <source>
        <dbReference type="EMBL" id="ORA29878.1"/>
    </source>
</evidence>
<evidence type="ECO:0000313" key="6">
    <source>
        <dbReference type="Proteomes" id="UP000192441"/>
    </source>
</evidence>
<evidence type="ECO:0000313" key="7">
    <source>
        <dbReference type="Proteomes" id="UP000467379"/>
    </source>
</evidence>
<evidence type="ECO:0000313" key="4">
    <source>
        <dbReference type="EMBL" id="BBZ15056.1"/>
    </source>
</evidence>
<feature type="compositionally biased region" description="Pro residues" evidence="2">
    <location>
        <begin position="432"/>
        <end position="446"/>
    </location>
</feature>
<reference evidence="4 7" key="2">
    <citation type="journal article" date="2019" name="Emerg. Microbes Infect.">
        <title>Comprehensive subspecies identification of 175 nontuberculous mycobacteria species based on 7547 genomic profiles.</title>
        <authorList>
            <person name="Matsumoto Y."/>
            <person name="Kinjo T."/>
            <person name="Motooka D."/>
            <person name="Nabeya D."/>
            <person name="Jung N."/>
            <person name="Uechi K."/>
            <person name="Horii T."/>
            <person name="Iida T."/>
            <person name="Fujita J."/>
            <person name="Nakamura S."/>
        </authorList>
    </citation>
    <scope>NUCLEOTIDE SEQUENCE [LARGE SCALE GENOMIC DNA]</scope>
    <source>
        <strain evidence="4 7">JCM 12687</strain>
        <plasmid evidence="4">pJCM12687</plasmid>
    </source>
</reference>
<keyword evidence="4" id="KW-0614">Plasmid</keyword>
<dbReference type="Proteomes" id="UP000467379">
    <property type="component" value="Plasmid pJCM12687"/>
</dbReference>
<reference evidence="5 6" key="1">
    <citation type="submission" date="2016-12" db="EMBL/GenBank/DDBJ databases">
        <title>The new phylogeny of genus Mycobacterium.</title>
        <authorList>
            <person name="Tortoli E."/>
            <person name="Trovato A."/>
            <person name="Cirillo D.M."/>
        </authorList>
    </citation>
    <scope>NUCLEOTIDE SEQUENCE [LARGE SCALE GENOMIC DNA]</scope>
    <source>
        <strain evidence="5 6">DSM 44624</strain>
    </source>
</reference>
<evidence type="ECO:0000259" key="3">
    <source>
        <dbReference type="Pfam" id="PF00823"/>
    </source>
</evidence>
<organism evidence="5 6">
    <name type="scientific">Mycobacterium branderi</name>
    <dbReference type="NCBI Taxonomy" id="43348"/>
    <lineage>
        <taxon>Bacteria</taxon>
        <taxon>Bacillati</taxon>
        <taxon>Actinomycetota</taxon>
        <taxon>Actinomycetes</taxon>
        <taxon>Mycobacteriales</taxon>
        <taxon>Mycobacteriaceae</taxon>
        <taxon>Mycobacterium</taxon>
    </lineage>
</organism>
<dbReference type="EMBL" id="MVHM01000034">
    <property type="protein sequence ID" value="ORA29878.1"/>
    <property type="molecule type" value="Genomic_DNA"/>
</dbReference>
<name>A0A7I7WBS6_9MYCO</name>
<dbReference type="EMBL" id="AP022607">
    <property type="protein sequence ID" value="BBZ15056.1"/>
    <property type="molecule type" value="Genomic_DNA"/>
</dbReference>
<feature type="compositionally biased region" description="Low complexity" evidence="2">
    <location>
        <begin position="447"/>
        <end position="460"/>
    </location>
</feature>
<keyword evidence="7" id="KW-1185">Reference proteome</keyword>
<reference evidence="4" key="3">
    <citation type="submission" date="2020-02" db="EMBL/GenBank/DDBJ databases">
        <authorList>
            <person name="Matsumoto Y."/>
            <person name="Motooka D."/>
            <person name="Nakamura S."/>
        </authorList>
    </citation>
    <scope>NUCLEOTIDE SEQUENCE</scope>
    <source>
        <strain evidence="4">JCM 12687</strain>
        <plasmid evidence="4">pJCM12687</plasmid>
    </source>
</reference>
<geneLocation type="plasmid" evidence="4 7">
    <name>pJCM12687</name>
</geneLocation>